<evidence type="ECO:0000313" key="2">
    <source>
        <dbReference type="EMBL" id="ECA9661169.1"/>
    </source>
</evidence>
<accession>A0A5J0C1T7</accession>
<dbReference type="PANTHER" id="PTHR13696">
    <property type="entry name" value="P-LOOP CONTAINING NUCLEOSIDE TRIPHOSPHATE HYDROLASE"/>
    <property type="match status" value="1"/>
</dbReference>
<dbReference type="SUPFAM" id="SSF52540">
    <property type="entry name" value="P-loop containing nucleoside triphosphate hydrolases"/>
    <property type="match status" value="1"/>
</dbReference>
<gene>
    <name evidence="2" type="ORF">EUP90_03965</name>
</gene>
<reference evidence="2" key="1">
    <citation type="submission" date="2019-01" db="EMBL/GenBank/DDBJ databases">
        <authorList>
            <person name="Ashton P.M."/>
            <person name="Dallman T."/>
            <person name="Nair S."/>
            <person name="De Pinna E."/>
            <person name="Peters T."/>
            <person name="Grant K."/>
        </authorList>
    </citation>
    <scope>NUCLEOTIDE SEQUENCE</scope>
    <source>
        <strain evidence="2">565162</strain>
    </source>
</reference>
<dbReference type="Gene3D" id="3.40.50.300">
    <property type="entry name" value="P-loop containing nucleotide triphosphate hydrolases"/>
    <property type="match status" value="1"/>
</dbReference>
<dbReference type="InterPro" id="IPR027417">
    <property type="entry name" value="P-loop_NTPase"/>
</dbReference>
<protein>
    <submittedName>
        <fullName evidence="2">ParA family protein</fullName>
    </submittedName>
</protein>
<feature type="domain" description="AAA" evidence="1">
    <location>
        <begin position="31"/>
        <end position="222"/>
    </location>
</feature>
<evidence type="ECO:0000259" key="1">
    <source>
        <dbReference type="Pfam" id="PF13614"/>
    </source>
</evidence>
<dbReference type="InterPro" id="IPR050678">
    <property type="entry name" value="DNA_Partitioning_ATPase"/>
</dbReference>
<name>A0A5J0C1T7_SALET</name>
<proteinExistence type="predicted"/>
<dbReference type="InterPro" id="IPR025669">
    <property type="entry name" value="AAA_dom"/>
</dbReference>
<dbReference type="AlphaFoldDB" id="A0A5J0C1T7"/>
<organism evidence="2">
    <name type="scientific">Salmonella enterica subsp. enterica serovar Kottbus</name>
    <dbReference type="NCBI Taxonomy" id="224727"/>
    <lineage>
        <taxon>Bacteria</taxon>
        <taxon>Pseudomonadati</taxon>
        <taxon>Pseudomonadota</taxon>
        <taxon>Gammaproteobacteria</taxon>
        <taxon>Enterobacterales</taxon>
        <taxon>Enterobacteriaceae</taxon>
        <taxon>Salmonella</taxon>
    </lineage>
</organism>
<dbReference type="Pfam" id="PF13614">
    <property type="entry name" value="AAA_31"/>
    <property type="match status" value="1"/>
</dbReference>
<dbReference type="PANTHER" id="PTHR13696:SF99">
    <property type="entry name" value="COBYRINIC ACID AC-DIAMIDE SYNTHASE"/>
    <property type="match status" value="1"/>
</dbReference>
<dbReference type="EMBL" id="AAHWBJ010000002">
    <property type="protein sequence ID" value="ECA9661169.1"/>
    <property type="molecule type" value="Genomic_DNA"/>
</dbReference>
<sequence>MGKKDFTASILDNAMSKIINLCVEDIMASYAFWNNKGGTGKTSLAFQVITRFAELHPEQRILAIDLCPQANLSELLLGGMNNSGSDKLLIRQGLTPRCSIGGYFQLRLPAPYSPPAFSSTDYITHPSGYNSDIPNNIDLICGDPLLELQANAVNTLANQNIPGTNAWIAVIDWLKDLLDQLRDTYDTIFLDCNPSFSFYTQIALANAECIVLPVMADDSSRRAILNAISLVYGLKLPSEIYTAHMFSTKLKDAGRNLPQVHQIVKNRLTQYMGDASAYAAVLDAIKCDVEELLRNHPHLFTFSNVDDGFSSIRDFQTTGVIAHAKGQPFSKVRAGKQSINGHRVQVKADYLENCRDAINSLVAKF</sequence>
<comment type="caution">
    <text evidence="2">The sequence shown here is derived from an EMBL/GenBank/DDBJ whole genome shotgun (WGS) entry which is preliminary data.</text>
</comment>